<accession>A0ABS4LKP2</accession>
<name>A0ABS4LKP2_9ACTN</name>
<reference evidence="2 3" key="1">
    <citation type="submission" date="2021-03" db="EMBL/GenBank/DDBJ databases">
        <title>Genomic Encyclopedia of Type Strains, Phase IV (KMG-IV): sequencing the most valuable type-strain genomes for metagenomic binning, comparative biology and taxonomic classification.</title>
        <authorList>
            <person name="Goeker M."/>
        </authorList>
    </citation>
    <scope>NUCLEOTIDE SEQUENCE [LARGE SCALE GENOMIC DNA]</scope>
    <source>
        <strain evidence="2 3">DSM 40499</strain>
    </source>
</reference>
<dbReference type="Proteomes" id="UP001519309">
    <property type="component" value="Unassembled WGS sequence"/>
</dbReference>
<dbReference type="PANTHER" id="PTHR33055:SF16">
    <property type="entry name" value="TRANSPOSASE FOR INSERTION SEQUENCE ELEMENT IS1547"/>
    <property type="match status" value="1"/>
</dbReference>
<protein>
    <submittedName>
        <fullName evidence="2">Transposase</fullName>
    </submittedName>
</protein>
<dbReference type="InterPro" id="IPR002525">
    <property type="entry name" value="Transp_IS110-like_N"/>
</dbReference>
<keyword evidence="3" id="KW-1185">Reference proteome</keyword>
<evidence type="ECO:0000313" key="2">
    <source>
        <dbReference type="EMBL" id="MBP2047950.1"/>
    </source>
</evidence>
<dbReference type="InterPro" id="IPR047650">
    <property type="entry name" value="Transpos_IS110"/>
</dbReference>
<organism evidence="2 3">
    <name type="scientific">Streptomyces griseochromogenes</name>
    <dbReference type="NCBI Taxonomy" id="68214"/>
    <lineage>
        <taxon>Bacteria</taxon>
        <taxon>Bacillati</taxon>
        <taxon>Actinomycetota</taxon>
        <taxon>Actinomycetes</taxon>
        <taxon>Kitasatosporales</taxon>
        <taxon>Streptomycetaceae</taxon>
        <taxon>Streptomyces</taxon>
    </lineage>
</organism>
<comment type="caution">
    <text evidence="2">The sequence shown here is derived from an EMBL/GenBank/DDBJ whole genome shotgun (WGS) entry which is preliminary data.</text>
</comment>
<dbReference type="Pfam" id="PF01548">
    <property type="entry name" value="DEDD_Tnp_IS110"/>
    <property type="match status" value="1"/>
</dbReference>
<gene>
    <name evidence="2" type="ORF">J2Z21_000874</name>
</gene>
<evidence type="ECO:0000313" key="3">
    <source>
        <dbReference type="Proteomes" id="UP001519309"/>
    </source>
</evidence>
<evidence type="ECO:0000259" key="1">
    <source>
        <dbReference type="Pfam" id="PF01548"/>
    </source>
</evidence>
<sequence length="144" mass="15184">MTSTSIPQPTLPAQLEEPLAEDVILGVDTHKDVHVAAVITMLGELLAWACSFGALRRAGVECTGSYGAALARLLSRENVQVIEVNQPDRAIRRKRGKTDAVDAEAAARAVLSGCADVTPKTGEGPAADLRVLRLAKESAVKART</sequence>
<dbReference type="RefSeq" id="WP_372450319.1">
    <property type="nucleotide sequence ID" value="NZ_CP016279.1"/>
</dbReference>
<dbReference type="PANTHER" id="PTHR33055">
    <property type="entry name" value="TRANSPOSASE FOR INSERTION SEQUENCE ELEMENT IS1111A"/>
    <property type="match status" value="1"/>
</dbReference>
<proteinExistence type="predicted"/>
<feature type="domain" description="Transposase IS110-like N-terminal" evidence="1">
    <location>
        <begin position="44"/>
        <end position="144"/>
    </location>
</feature>
<dbReference type="EMBL" id="JAGGLP010000002">
    <property type="protein sequence ID" value="MBP2047950.1"/>
    <property type="molecule type" value="Genomic_DNA"/>
</dbReference>